<dbReference type="EMBL" id="JBHLWN010000089">
    <property type="protein sequence ID" value="MFC0215254.1"/>
    <property type="molecule type" value="Genomic_DNA"/>
</dbReference>
<proteinExistence type="predicted"/>
<protein>
    <recommendedName>
        <fullName evidence="4">EamA domain-containing protein</fullName>
    </recommendedName>
</protein>
<evidence type="ECO:0000313" key="3">
    <source>
        <dbReference type="Proteomes" id="UP001589776"/>
    </source>
</evidence>
<evidence type="ECO:0008006" key="4">
    <source>
        <dbReference type="Google" id="ProtNLM"/>
    </source>
</evidence>
<comment type="caution">
    <text evidence="2">The sequence shown here is derived from an EMBL/GenBank/DDBJ whole genome shotgun (WGS) entry which is preliminary data.</text>
</comment>
<keyword evidence="1" id="KW-0472">Membrane</keyword>
<reference evidence="2 3" key="1">
    <citation type="submission" date="2024-09" db="EMBL/GenBank/DDBJ databases">
        <authorList>
            <person name="Sun Q."/>
            <person name="Mori K."/>
        </authorList>
    </citation>
    <scope>NUCLEOTIDE SEQUENCE [LARGE SCALE GENOMIC DNA]</scope>
    <source>
        <strain evidence="2 3">CCM 7759</strain>
    </source>
</reference>
<keyword evidence="1" id="KW-1133">Transmembrane helix</keyword>
<sequence>MGMLQTAGPLLYLSGICNGVAVALIYPTLLTYLTFVLPEKSRHLLLGFAALVIVIWYKSRKSETV</sequence>
<keyword evidence="1" id="KW-0812">Transmembrane</keyword>
<feature type="transmembrane region" description="Helical" evidence="1">
    <location>
        <begin position="12"/>
        <end position="35"/>
    </location>
</feature>
<accession>A0ABV6DRI0</accession>
<name>A0ABV6DRI0_9BACL</name>
<organism evidence="2 3">
    <name type="scientific">Paenibacillus chartarius</name>
    <dbReference type="NCBI Taxonomy" id="747481"/>
    <lineage>
        <taxon>Bacteria</taxon>
        <taxon>Bacillati</taxon>
        <taxon>Bacillota</taxon>
        <taxon>Bacilli</taxon>
        <taxon>Bacillales</taxon>
        <taxon>Paenibacillaceae</taxon>
        <taxon>Paenibacillus</taxon>
    </lineage>
</organism>
<dbReference type="RefSeq" id="WP_377472694.1">
    <property type="nucleotide sequence ID" value="NZ_JBHLWN010000089.1"/>
</dbReference>
<evidence type="ECO:0000256" key="1">
    <source>
        <dbReference type="SAM" id="Phobius"/>
    </source>
</evidence>
<keyword evidence="3" id="KW-1185">Reference proteome</keyword>
<evidence type="ECO:0000313" key="2">
    <source>
        <dbReference type="EMBL" id="MFC0215254.1"/>
    </source>
</evidence>
<feature type="transmembrane region" description="Helical" evidence="1">
    <location>
        <begin position="41"/>
        <end position="57"/>
    </location>
</feature>
<dbReference type="Proteomes" id="UP001589776">
    <property type="component" value="Unassembled WGS sequence"/>
</dbReference>
<gene>
    <name evidence="2" type="ORF">ACFFK0_22945</name>
</gene>